<dbReference type="Proteomes" id="UP000218327">
    <property type="component" value="Unassembled WGS sequence"/>
</dbReference>
<dbReference type="GO" id="GO:0004803">
    <property type="term" value="F:transposase activity"/>
    <property type="evidence" value="ECO:0007669"/>
    <property type="project" value="InterPro"/>
</dbReference>
<dbReference type="InterPro" id="IPR002686">
    <property type="entry name" value="Transposase_17"/>
</dbReference>
<dbReference type="Gene3D" id="3.30.70.1290">
    <property type="entry name" value="Transposase IS200-like"/>
    <property type="match status" value="1"/>
</dbReference>
<evidence type="ECO:0008006" key="5">
    <source>
        <dbReference type="Google" id="ProtNLM"/>
    </source>
</evidence>
<feature type="domain" description="Transposase IS200-like" evidence="2">
    <location>
        <begin position="14"/>
        <end position="128"/>
    </location>
</feature>
<evidence type="ECO:0000313" key="4">
    <source>
        <dbReference type="Proteomes" id="UP000218327"/>
    </source>
</evidence>
<dbReference type="InterPro" id="IPR013159">
    <property type="entry name" value="DnaA_C"/>
</dbReference>
<dbReference type="PANTHER" id="PTHR34322">
    <property type="entry name" value="TRANSPOSASE, Y1_TNP DOMAIN-CONTAINING"/>
    <property type="match status" value="1"/>
</dbReference>
<dbReference type="GO" id="GO:0005524">
    <property type="term" value="F:ATP binding"/>
    <property type="evidence" value="ECO:0007669"/>
    <property type="project" value="InterPro"/>
</dbReference>
<dbReference type="GO" id="GO:0006275">
    <property type="term" value="P:regulation of DNA replication"/>
    <property type="evidence" value="ECO:0007669"/>
    <property type="project" value="InterPro"/>
</dbReference>
<evidence type="ECO:0000259" key="2">
    <source>
        <dbReference type="SMART" id="SM01321"/>
    </source>
</evidence>
<dbReference type="SMART" id="SM00760">
    <property type="entry name" value="Bac_DnaA_C"/>
    <property type="match status" value="1"/>
</dbReference>
<evidence type="ECO:0000259" key="1">
    <source>
        <dbReference type="SMART" id="SM00760"/>
    </source>
</evidence>
<protein>
    <recommendedName>
        <fullName evidence="5">Transposase IS200-like domain-containing protein</fullName>
    </recommendedName>
</protein>
<feature type="domain" description="Chromosomal replication initiator DnaA C-terminal" evidence="1">
    <location>
        <begin position="232"/>
        <end position="302"/>
    </location>
</feature>
<dbReference type="InterPro" id="IPR010921">
    <property type="entry name" value="Trp_repressor/repl_initiator"/>
</dbReference>
<dbReference type="Gene3D" id="1.10.1750.10">
    <property type="match status" value="1"/>
</dbReference>
<dbReference type="InterPro" id="IPR036515">
    <property type="entry name" value="Transposase_17_sf"/>
</dbReference>
<dbReference type="SMART" id="SM01321">
    <property type="entry name" value="Y1_Tnp"/>
    <property type="match status" value="1"/>
</dbReference>
<proteinExistence type="predicted"/>
<comment type="caution">
    <text evidence="3">The sequence shown here is derived from an EMBL/GenBank/DDBJ whole genome shotgun (WGS) entry which is preliminary data.</text>
</comment>
<sequence length="327" mass="37212">MREIIMARPLRIEYPDAVYHVSNYSLNKQRVFPSAKYYEAFLAALAETCSRLNVEVHAYCLLRDEYHLVIKTPEANLSRFMRQIDGLYTQQYQKMKKIDGSLFRGRYKAVLVQADKYLLPLSCFIHSKIKANELNSYPWSSYTNFTHKAKPPIWFNRDETLKQLHTTAAKRPAAYKKIVAQGVSSELAHFYGKKNLSSIMGDDKFRKAAQKKKSATATRGISRGANAKWRPSCKQIISAVAKQFKVSEPSIYKAARGPGSKNVPRWVAMSLCQELSAVTLQAIAKLFKLKRYGTVSTTVGKLKKECEQDPKLRATIEKLTKKLSKGK</sequence>
<dbReference type="PANTHER" id="PTHR34322:SF2">
    <property type="entry name" value="TRANSPOSASE IS200-LIKE DOMAIN-CONTAINING PROTEIN"/>
    <property type="match status" value="1"/>
</dbReference>
<dbReference type="CDD" id="cd06571">
    <property type="entry name" value="Bac_DnaA_C"/>
    <property type="match status" value="1"/>
</dbReference>
<dbReference type="Pfam" id="PF08299">
    <property type="entry name" value="Bac_DnaA_C"/>
    <property type="match status" value="1"/>
</dbReference>
<dbReference type="AlphaFoldDB" id="A0A2A5B1F9"/>
<accession>A0A2A5B1F9</accession>
<evidence type="ECO:0000313" key="3">
    <source>
        <dbReference type="EMBL" id="PCJ25181.1"/>
    </source>
</evidence>
<organism evidence="3 4">
    <name type="scientific">SAR86 cluster bacterium</name>
    <dbReference type="NCBI Taxonomy" id="2030880"/>
    <lineage>
        <taxon>Bacteria</taxon>
        <taxon>Pseudomonadati</taxon>
        <taxon>Pseudomonadota</taxon>
        <taxon>Gammaproteobacteria</taxon>
        <taxon>SAR86 cluster</taxon>
    </lineage>
</organism>
<dbReference type="SUPFAM" id="SSF143422">
    <property type="entry name" value="Transposase IS200-like"/>
    <property type="match status" value="1"/>
</dbReference>
<reference evidence="4" key="1">
    <citation type="submission" date="2017-08" db="EMBL/GenBank/DDBJ databases">
        <title>A dynamic microbial community with high functional redundancy inhabits the cold, oxic subseafloor aquifer.</title>
        <authorList>
            <person name="Tully B.J."/>
            <person name="Wheat C.G."/>
            <person name="Glazer B.T."/>
            <person name="Huber J.A."/>
        </authorList>
    </citation>
    <scope>NUCLEOTIDE SEQUENCE [LARGE SCALE GENOMIC DNA]</scope>
</reference>
<dbReference type="GO" id="GO:0043565">
    <property type="term" value="F:sequence-specific DNA binding"/>
    <property type="evidence" value="ECO:0007669"/>
    <property type="project" value="InterPro"/>
</dbReference>
<gene>
    <name evidence="3" type="ORF">COA96_07700</name>
</gene>
<dbReference type="EMBL" id="NVVJ01000019">
    <property type="protein sequence ID" value="PCJ25181.1"/>
    <property type="molecule type" value="Genomic_DNA"/>
</dbReference>
<dbReference type="Pfam" id="PF01797">
    <property type="entry name" value="Y1_Tnp"/>
    <property type="match status" value="1"/>
</dbReference>
<dbReference type="GO" id="GO:0006313">
    <property type="term" value="P:DNA transposition"/>
    <property type="evidence" value="ECO:0007669"/>
    <property type="project" value="InterPro"/>
</dbReference>
<name>A0A2A5B1F9_9GAMM</name>
<dbReference type="GO" id="GO:0006270">
    <property type="term" value="P:DNA replication initiation"/>
    <property type="evidence" value="ECO:0007669"/>
    <property type="project" value="InterPro"/>
</dbReference>
<dbReference type="SUPFAM" id="SSF48295">
    <property type="entry name" value="TrpR-like"/>
    <property type="match status" value="1"/>
</dbReference>